<comment type="catalytic activity">
    <reaction evidence="7">
        <text>L-aspartate + L-glutamine + ATP + H2O = L-asparagine + L-glutamate + AMP + diphosphate + H(+)</text>
        <dbReference type="Rhea" id="RHEA:12228"/>
        <dbReference type="ChEBI" id="CHEBI:15377"/>
        <dbReference type="ChEBI" id="CHEBI:15378"/>
        <dbReference type="ChEBI" id="CHEBI:29985"/>
        <dbReference type="ChEBI" id="CHEBI:29991"/>
        <dbReference type="ChEBI" id="CHEBI:30616"/>
        <dbReference type="ChEBI" id="CHEBI:33019"/>
        <dbReference type="ChEBI" id="CHEBI:58048"/>
        <dbReference type="ChEBI" id="CHEBI:58359"/>
        <dbReference type="ChEBI" id="CHEBI:456215"/>
        <dbReference type="EC" id="6.3.5.4"/>
    </reaction>
</comment>
<dbReference type="EC" id="6.3.5.4" evidence="3"/>
<evidence type="ECO:0000256" key="5">
    <source>
        <dbReference type="ARBA" id="ARBA00022840"/>
    </source>
</evidence>
<keyword evidence="9" id="KW-0436">Ligase</keyword>
<dbReference type="EMBL" id="JAELVM010000001">
    <property type="protein sequence ID" value="MBL1219839.1"/>
    <property type="molecule type" value="Genomic_DNA"/>
</dbReference>
<evidence type="ECO:0000256" key="3">
    <source>
        <dbReference type="ARBA" id="ARBA00012737"/>
    </source>
</evidence>
<accession>A0ABS1QB60</accession>
<evidence type="ECO:0000256" key="1">
    <source>
        <dbReference type="ARBA" id="ARBA00005187"/>
    </source>
</evidence>
<dbReference type="GO" id="GO:0004066">
    <property type="term" value="F:asparagine synthase (glutamine-hydrolyzing) activity"/>
    <property type="evidence" value="ECO:0007669"/>
    <property type="project" value="UniProtKB-EC"/>
</dbReference>
<protein>
    <recommendedName>
        <fullName evidence="3">asparagine synthase (glutamine-hydrolyzing)</fullName>
        <ecNumber evidence="3">6.3.5.4</ecNumber>
    </recommendedName>
</protein>
<dbReference type="InterPro" id="IPR029055">
    <property type="entry name" value="Ntn_hydrolases_N"/>
</dbReference>
<keyword evidence="5" id="KW-0067">ATP-binding</keyword>
<evidence type="ECO:0000313" key="9">
    <source>
        <dbReference type="EMBL" id="MBL1219839.1"/>
    </source>
</evidence>
<dbReference type="PANTHER" id="PTHR43284">
    <property type="entry name" value="ASPARAGINE SYNTHETASE (GLUTAMINE-HYDROLYZING)"/>
    <property type="match status" value="1"/>
</dbReference>
<gene>
    <name evidence="9" type="primary">asnB</name>
    <name evidence="9" type="ORF">JET18_03265</name>
</gene>
<dbReference type="InterPro" id="IPR033738">
    <property type="entry name" value="AsnB_N"/>
</dbReference>
<evidence type="ECO:0000256" key="7">
    <source>
        <dbReference type="ARBA" id="ARBA00048741"/>
    </source>
</evidence>
<dbReference type="Proteomes" id="UP000661696">
    <property type="component" value="Unassembled WGS sequence"/>
</dbReference>
<dbReference type="Pfam" id="PF13537">
    <property type="entry name" value="GATase_7"/>
    <property type="match status" value="1"/>
</dbReference>
<evidence type="ECO:0000256" key="6">
    <source>
        <dbReference type="ARBA" id="ARBA00022962"/>
    </source>
</evidence>
<dbReference type="PIRSF" id="PIRSF001589">
    <property type="entry name" value="Asn_synthetase_glu-h"/>
    <property type="match status" value="1"/>
</dbReference>
<dbReference type="NCBIfam" id="TIGR01536">
    <property type="entry name" value="asn_synth_AEB"/>
    <property type="match status" value="1"/>
</dbReference>
<dbReference type="InterPro" id="IPR001962">
    <property type="entry name" value="Asn_synthase"/>
</dbReference>
<keyword evidence="6" id="KW-0315">Glutamine amidotransferase</keyword>
<dbReference type="InterPro" id="IPR014729">
    <property type="entry name" value="Rossmann-like_a/b/a_fold"/>
</dbReference>
<dbReference type="CDD" id="cd01991">
    <property type="entry name" value="Asn_synthase_B_C"/>
    <property type="match status" value="1"/>
</dbReference>
<evidence type="ECO:0000313" key="10">
    <source>
        <dbReference type="Proteomes" id="UP000661696"/>
    </source>
</evidence>
<evidence type="ECO:0000256" key="2">
    <source>
        <dbReference type="ARBA" id="ARBA00005752"/>
    </source>
</evidence>
<comment type="pathway">
    <text evidence="1">Amino-acid biosynthesis; L-asparagine biosynthesis; L-asparagine from L-aspartate (L-Gln route): step 1/1.</text>
</comment>
<dbReference type="Pfam" id="PF00733">
    <property type="entry name" value="Asn_synthase"/>
    <property type="match status" value="1"/>
</dbReference>
<comment type="caution">
    <text evidence="9">The sequence shown here is derived from an EMBL/GenBank/DDBJ whole genome shotgun (WGS) entry which is preliminary data.</text>
</comment>
<dbReference type="InterPro" id="IPR006426">
    <property type="entry name" value="Asn_synth_AEB"/>
</dbReference>
<dbReference type="PROSITE" id="PS51278">
    <property type="entry name" value="GATASE_TYPE_2"/>
    <property type="match status" value="1"/>
</dbReference>
<evidence type="ECO:0000259" key="8">
    <source>
        <dbReference type="PROSITE" id="PS51278"/>
    </source>
</evidence>
<dbReference type="SUPFAM" id="SSF52402">
    <property type="entry name" value="Adenine nucleotide alpha hydrolases-like"/>
    <property type="match status" value="1"/>
</dbReference>
<dbReference type="InterPro" id="IPR017932">
    <property type="entry name" value="GATase_2_dom"/>
</dbReference>
<comment type="similarity">
    <text evidence="2">Belongs to the asparagine synthetase family.</text>
</comment>
<keyword evidence="10" id="KW-1185">Reference proteome</keyword>
<organism evidence="9 10">
    <name type="scientific">Chryseobacterium endalhagicum</name>
    <dbReference type="NCBI Taxonomy" id="2797638"/>
    <lineage>
        <taxon>Bacteria</taxon>
        <taxon>Pseudomonadati</taxon>
        <taxon>Bacteroidota</taxon>
        <taxon>Flavobacteriia</taxon>
        <taxon>Flavobacteriales</taxon>
        <taxon>Weeksellaceae</taxon>
        <taxon>Chryseobacterium group</taxon>
        <taxon>Chryseobacterium</taxon>
    </lineage>
</organism>
<name>A0ABS1QB60_9FLAO</name>
<feature type="domain" description="Glutamine amidotransferase type-2" evidence="8">
    <location>
        <begin position="2"/>
        <end position="211"/>
    </location>
</feature>
<dbReference type="InterPro" id="IPR051786">
    <property type="entry name" value="ASN_synthetase/amidase"/>
</dbReference>
<dbReference type="RefSeq" id="WP_202089181.1">
    <property type="nucleotide sequence ID" value="NZ_JAELVM010000001.1"/>
</dbReference>
<reference evidence="9 10" key="1">
    <citation type="submission" date="2020-12" db="EMBL/GenBank/DDBJ databases">
        <title>Chryseobacterium endoalhailicus sp. nov., isolated from seed of leguminous plant.</title>
        <authorList>
            <person name="Zhang X."/>
        </authorList>
    </citation>
    <scope>NUCLEOTIDE SEQUENCE [LARGE SCALE GENOMIC DNA]</scope>
    <source>
        <strain evidence="9 10">L7</strain>
    </source>
</reference>
<dbReference type="SUPFAM" id="SSF56235">
    <property type="entry name" value="N-terminal nucleophile aminohydrolases (Ntn hydrolases)"/>
    <property type="match status" value="1"/>
</dbReference>
<dbReference type="Gene3D" id="3.60.20.10">
    <property type="entry name" value="Glutamine Phosphoribosylpyrophosphate, subunit 1, domain 1"/>
    <property type="match status" value="1"/>
</dbReference>
<evidence type="ECO:0000256" key="4">
    <source>
        <dbReference type="ARBA" id="ARBA00022741"/>
    </source>
</evidence>
<sequence length="602" mass="70403">MCGIAGIIYKDGTSVKQEDLKKMTDKLSHRGPDAEGFFIRENLGFGHRRLSIIDKSSSANQPFLLKNQVLTFNGAIYNYVELKSELEQLGYTFSTSSDTEVLIASYDCWGEKCVEKFNGMWAFAIYDPKKNKIFCSRDRFGVKPFYYYSDDQKIIFASEIKPILEIQKVTEVNLQVMIQFITVNLTEQTHETFFKGINKLPGSHNLIYCLNNHVFEIQRYYDIPFHKEISKLNLEESSQLFQNELERSVKLRLRSDVKMGSALSGGLDSSYLAAVASGIFSEKGDEKFNVISVGSRNPDNDESYYSKIVSEHLNLNQDLIYPDKKDFEDEILKVIIHQEEPFGGLSIYMQNFLMSETNKLGIKVLLDGQGADEILLGYSRYTAAYLRNHSFLKNIKFLSNIRSHYDISILTGILTYLYFSVYSVRKWRILFRGRGLKAKYRNAIDFTLMKNLTKSYSHIFSMQRIEIFWAQIPELLRFEDKNSMAFSVESRLPFLDYKFVETCLSMNNNFKIHKGWSKYILRKNMEGKLPDEITWRKRKIGFNAPTEEWWPYSDTILEKINESKIIQELYSKKIKILKNREMQWKLYNIAVWEEVFNMRIKN</sequence>
<proteinExistence type="inferred from homology"/>
<dbReference type="Gene3D" id="3.40.50.620">
    <property type="entry name" value="HUPs"/>
    <property type="match status" value="1"/>
</dbReference>
<keyword evidence="4" id="KW-0547">Nucleotide-binding</keyword>
<dbReference type="CDD" id="cd00712">
    <property type="entry name" value="AsnB"/>
    <property type="match status" value="1"/>
</dbReference>
<dbReference type="PANTHER" id="PTHR43284:SF1">
    <property type="entry name" value="ASPARAGINE SYNTHETASE"/>
    <property type="match status" value="1"/>
</dbReference>